<evidence type="ECO:0000256" key="1">
    <source>
        <dbReference type="SAM" id="MobiDB-lite"/>
    </source>
</evidence>
<feature type="compositionally biased region" description="Basic and acidic residues" evidence="1">
    <location>
        <begin position="125"/>
        <end position="148"/>
    </location>
</feature>
<sequence length="286" mass="32845">MSKEDMYHAVRQDTRRSSTRGAADVPARYGRTSGNSYINREGDGDRDRDRDRYRYRDRYRDRNRNRERWEDKGERSYDRYHDESYSRYSRHDSRYSCRDYDEAAASATVTNDSRYHYNDRRRYQRHHNYDTDPPRYRGHETDSREQHYRQHGGYVGSTYSSGANESATAHKQGDGSGNRTRNAEYSAAGATESAPQSLPVPVVETVGKVSTVGQGVGDKDPVRSADGMRGLLPLEELERLAGPQTRSDTDTDDDDSSAGSDDSSSNRDGTLKCRKRLLLRLLERQQ</sequence>
<reference evidence="2" key="2">
    <citation type="submission" date="2014-07" db="EMBL/GenBank/DDBJ databases">
        <authorList>
            <person name="Hull J."/>
        </authorList>
    </citation>
    <scope>NUCLEOTIDE SEQUENCE</scope>
</reference>
<feature type="compositionally biased region" description="Basic and acidic residues" evidence="1">
    <location>
        <begin position="1"/>
        <end position="16"/>
    </location>
</feature>
<feature type="compositionally biased region" description="Polar residues" evidence="1">
    <location>
        <begin position="157"/>
        <end position="169"/>
    </location>
</feature>
<reference evidence="2" key="1">
    <citation type="journal article" date="2014" name="PLoS ONE">
        <title>Transcriptome-Based Identification of ABC Transporters in the Western Tarnished Plant Bug Lygus hesperus.</title>
        <authorList>
            <person name="Hull J.J."/>
            <person name="Chaney K."/>
            <person name="Geib S.M."/>
            <person name="Fabrick J.A."/>
            <person name="Brent C.S."/>
            <person name="Walsh D."/>
            <person name="Lavine L.C."/>
        </authorList>
    </citation>
    <scope>NUCLEOTIDE SEQUENCE</scope>
</reference>
<keyword evidence="2" id="KW-0396">Initiation factor</keyword>
<feature type="region of interest" description="Disordered" evidence="1">
    <location>
        <begin position="236"/>
        <end position="270"/>
    </location>
</feature>
<gene>
    <name evidence="2" type="primary">EIF4B</name>
    <name evidence="2" type="ORF">CM83_13862</name>
</gene>
<evidence type="ECO:0000313" key="2">
    <source>
        <dbReference type="EMBL" id="JAG33762.1"/>
    </source>
</evidence>
<name>A0A0A9YL23_LYGHE</name>
<feature type="region of interest" description="Disordered" evidence="1">
    <location>
        <begin position="1"/>
        <end position="75"/>
    </location>
</feature>
<accession>A0A0A9YL23</accession>
<protein>
    <submittedName>
        <fullName evidence="2">Eukaryotic translation initiation factor 4B</fullName>
    </submittedName>
</protein>
<organism evidence="2">
    <name type="scientific">Lygus hesperus</name>
    <name type="common">Western plant bug</name>
    <dbReference type="NCBI Taxonomy" id="30085"/>
    <lineage>
        <taxon>Eukaryota</taxon>
        <taxon>Metazoa</taxon>
        <taxon>Ecdysozoa</taxon>
        <taxon>Arthropoda</taxon>
        <taxon>Hexapoda</taxon>
        <taxon>Insecta</taxon>
        <taxon>Pterygota</taxon>
        <taxon>Neoptera</taxon>
        <taxon>Paraneoptera</taxon>
        <taxon>Hemiptera</taxon>
        <taxon>Heteroptera</taxon>
        <taxon>Panheteroptera</taxon>
        <taxon>Cimicomorpha</taxon>
        <taxon>Miridae</taxon>
        <taxon>Mirini</taxon>
        <taxon>Lygus</taxon>
    </lineage>
</organism>
<feature type="region of interest" description="Disordered" evidence="1">
    <location>
        <begin position="125"/>
        <end position="200"/>
    </location>
</feature>
<dbReference type="EMBL" id="GBHO01009842">
    <property type="protein sequence ID" value="JAG33762.1"/>
    <property type="molecule type" value="Transcribed_RNA"/>
</dbReference>
<dbReference type="AlphaFoldDB" id="A0A0A9YL23"/>
<proteinExistence type="predicted"/>
<keyword evidence="2" id="KW-0648">Protein biosynthesis</keyword>
<feature type="compositionally biased region" description="Basic and acidic residues" evidence="1">
    <location>
        <begin position="40"/>
        <end position="75"/>
    </location>
</feature>
<feature type="compositionally biased region" description="Low complexity" evidence="1">
    <location>
        <begin position="257"/>
        <end position="268"/>
    </location>
</feature>
<dbReference type="GO" id="GO:0003743">
    <property type="term" value="F:translation initiation factor activity"/>
    <property type="evidence" value="ECO:0007669"/>
    <property type="project" value="UniProtKB-KW"/>
</dbReference>